<evidence type="ECO:0000313" key="2">
    <source>
        <dbReference type="Proteomes" id="UP000440096"/>
    </source>
</evidence>
<dbReference type="RefSeq" id="WP_154758213.1">
    <property type="nucleotide sequence ID" value="NZ_WMBA01000029.1"/>
</dbReference>
<name>A0A6N7Z7M5_9PSEU</name>
<dbReference type="Proteomes" id="UP000440096">
    <property type="component" value="Unassembled WGS sequence"/>
</dbReference>
<proteinExistence type="predicted"/>
<evidence type="ECO:0000313" key="1">
    <source>
        <dbReference type="EMBL" id="MTD56026.1"/>
    </source>
</evidence>
<reference evidence="1 2" key="1">
    <citation type="submission" date="2019-11" db="EMBL/GenBank/DDBJ databases">
        <title>Draft genome of Amycolatopsis RM579.</title>
        <authorList>
            <person name="Duangmal K."/>
            <person name="Mingma R."/>
        </authorList>
    </citation>
    <scope>NUCLEOTIDE SEQUENCE [LARGE SCALE GENOMIC DNA]</scope>
    <source>
        <strain evidence="1 2">RM579</strain>
    </source>
</reference>
<organism evidence="1 2">
    <name type="scientific">Amycolatopsis pithecellobii</name>
    <dbReference type="NCBI Taxonomy" id="664692"/>
    <lineage>
        <taxon>Bacteria</taxon>
        <taxon>Bacillati</taxon>
        <taxon>Actinomycetota</taxon>
        <taxon>Actinomycetes</taxon>
        <taxon>Pseudonocardiales</taxon>
        <taxon>Pseudonocardiaceae</taxon>
        <taxon>Amycolatopsis</taxon>
    </lineage>
</organism>
<protein>
    <submittedName>
        <fullName evidence="1">Uncharacterized protein</fullName>
    </submittedName>
</protein>
<comment type="caution">
    <text evidence="1">The sequence shown here is derived from an EMBL/GenBank/DDBJ whole genome shotgun (WGS) entry which is preliminary data.</text>
</comment>
<sequence length="55" mass="6089">MTDRNETPGMADAARLLDDCTQQLIPVPAFLDEQTTTERLECTQAAEENLDGHVL</sequence>
<gene>
    <name evidence="1" type="ORF">GKO32_18890</name>
</gene>
<accession>A0A6N7Z7M5</accession>
<dbReference type="OrthoDB" id="9429720at2"/>
<dbReference type="AlphaFoldDB" id="A0A6N7Z7M5"/>
<keyword evidence="2" id="KW-1185">Reference proteome</keyword>
<dbReference type="EMBL" id="WMBA01000029">
    <property type="protein sequence ID" value="MTD56026.1"/>
    <property type="molecule type" value="Genomic_DNA"/>
</dbReference>